<keyword evidence="1" id="KW-0732">Signal</keyword>
<proteinExistence type="predicted"/>
<sequence length="235" mass="25805">MNLKPKNLLLLLMCILPFFATAQEDTGIEVSQVEEKIQEGAFSKFAIGFSGGTTGAGFDISTNLTKHLQLSVEGNLFQLMNIQHEADIEGEPFTIDASVDLQAFDAKIAFLPFAGSSFKLVGGFGYFKNDVTIVGIYEEDVALGEINVDPGQLTVRSTWKVTAPYMGIGFGRPVPKRRIGFGLDMGAYYVGSPDARLTGTNLVEAMNSQEEQLRENLSGYEWFPVIKFRLAVRLN</sequence>
<feature type="chain" id="PRO_5016395406" description="Outer membrane protein with beta-barrel domain" evidence="1">
    <location>
        <begin position="23"/>
        <end position="235"/>
    </location>
</feature>
<reference evidence="2 3" key="1">
    <citation type="submission" date="2018-03" db="EMBL/GenBank/DDBJ databases">
        <title>Genomic Encyclopedia of Archaeal and Bacterial Type Strains, Phase II (KMG-II): from individual species to whole genera.</title>
        <authorList>
            <person name="Goeker M."/>
        </authorList>
    </citation>
    <scope>NUCLEOTIDE SEQUENCE [LARGE SCALE GENOMIC DNA]</scope>
    <source>
        <strain evidence="2 3">DSM 28229</strain>
    </source>
</reference>
<comment type="caution">
    <text evidence="2">The sequence shown here is derived from an EMBL/GenBank/DDBJ whole genome shotgun (WGS) entry which is preliminary data.</text>
</comment>
<dbReference type="EMBL" id="QGDO01000012">
    <property type="protein sequence ID" value="PWJ33660.1"/>
    <property type="molecule type" value="Genomic_DNA"/>
</dbReference>
<protein>
    <recommendedName>
        <fullName evidence="4">Outer membrane protein with beta-barrel domain</fullName>
    </recommendedName>
</protein>
<dbReference type="Proteomes" id="UP000245535">
    <property type="component" value="Unassembled WGS sequence"/>
</dbReference>
<evidence type="ECO:0000313" key="3">
    <source>
        <dbReference type="Proteomes" id="UP000245535"/>
    </source>
</evidence>
<dbReference type="AlphaFoldDB" id="A0A315YX77"/>
<gene>
    <name evidence="2" type="ORF">BC781_1127</name>
</gene>
<dbReference type="Gene3D" id="2.40.160.170">
    <property type="match status" value="1"/>
</dbReference>
<organism evidence="2 3">
    <name type="scientific">Sediminitomix flava</name>
    <dbReference type="NCBI Taxonomy" id="379075"/>
    <lineage>
        <taxon>Bacteria</taxon>
        <taxon>Pseudomonadati</taxon>
        <taxon>Bacteroidota</taxon>
        <taxon>Cytophagia</taxon>
        <taxon>Cytophagales</taxon>
        <taxon>Flammeovirgaceae</taxon>
        <taxon>Sediminitomix</taxon>
    </lineage>
</organism>
<name>A0A315YX77_SEDFL</name>
<dbReference type="OrthoDB" id="597504at2"/>
<feature type="signal peptide" evidence="1">
    <location>
        <begin position="1"/>
        <end position="22"/>
    </location>
</feature>
<evidence type="ECO:0008006" key="4">
    <source>
        <dbReference type="Google" id="ProtNLM"/>
    </source>
</evidence>
<evidence type="ECO:0000256" key="1">
    <source>
        <dbReference type="SAM" id="SignalP"/>
    </source>
</evidence>
<evidence type="ECO:0000313" key="2">
    <source>
        <dbReference type="EMBL" id="PWJ33660.1"/>
    </source>
</evidence>
<accession>A0A315YX77</accession>
<keyword evidence="3" id="KW-1185">Reference proteome</keyword>